<evidence type="ECO:0000256" key="1">
    <source>
        <dbReference type="SAM" id="MobiDB-lite"/>
    </source>
</evidence>
<dbReference type="InParanoid" id="A0A2P6MSV2"/>
<proteinExistence type="predicted"/>
<organism evidence="2 3">
    <name type="scientific">Planoprotostelium fungivorum</name>
    <dbReference type="NCBI Taxonomy" id="1890364"/>
    <lineage>
        <taxon>Eukaryota</taxon>
        <taxon>Amoebozoa</taxon>
        <taxon>Evosea</taxon>
        <taxon>Variosea</taxon>
        <taxon>Cavosteliida</taxon>
        <taxon>Cavosteliaceae</taxon>
        <taxon>Planoprotostelium</taxon>
    </lineage>
</organism>
<reference evidence="2 3" key="1">
    <citation type="journal article" date="2018" name="Genome Biol. Evol.">
        <title>Multiple Roots of Fruiting Body Formation in Amoebozoa.</title>
        <authorList>
            <person name="Hillmann F."/>
            <person name="Forbes G."/>
            <person name="Novohradska S."/>
            <person name="Ferling I."/>
            <person name="Riege K."/>
            <person name="Groth M."/>
            <person name="Westermann M."/>
            <person name="Marz M."/>
            <person name="Spaller T."/>
            <person name="Winckler T."/>
            <person name="Schaap P."/>
            <person name="Glockner G."/>
        </authorList>
    </citation>
    <scope>NUCLEOTIDE SEQUENCE [LARGE SCALE GENOMIC DNA]</scope>
    <source>
        <strain evidence="2 3">Jena</strain>
    </source>
</reference>
<feature type="region of interest" description="Disordered" evidence="1">
    <location>
        <begin position="1"/>
        <end position="50"/>
    </location>
</feature>
<evidence type="ECO:0000313" key="2">
    <source>
        <dbReference type="EMBL" id="PRP74774.1"/>
    </source>
</evidence>
<dbReference type="Proteomes" id="UP000241769">
    <property type="component" value="Unassembled WGS sequence"/>
</dbReference>
<accession>A0A2P6MSV2</accession>
<comment type="caution">
    <text evidence="2">The sequence shown here is derived from an EMBL/GenBank/DDBJ whole genome shotgun (WGS) entry which is preliminary data.</text>
</comment>
<dbReference type="EMBL" id="MDYQ01000441">
    <property type="protein sequence ID" value="PRP74774.1"/>
    <property type="molecule type" value="Genomic_DNA"/>
</dbReference>
<feature type="compositionally biased region" description="Basic and acidic residues" evidence="1">
    <location>
        <begin position="31"/>
        <end position="42"/>
    </location>
</feature>
<protein>
    <submittedName>
        <fullName evidence="2">Uncharacterized protein</fullName>
    </submittedName>
</protein>
<feature type="compositionally biased region" description="Polar residues" evidence="1">
    <location>
        <begin position="166"/>
        <end position="180"/>
    </location>
</feature>
<feature type="region of interest" description="Disordered" evidence="1">
    <location>
        <begin position="117"/>
        <end position="247"/>
    </location>
</feature>
<evidence type="ECO:0000313" key="3">
    <source>
        <dbReference type="Proteomes" id="UP000241769"/>
    </source>
</evidence>
<name>A0A2P6MSV2_9EUKA</name>
<dbReference type="AlphaFoldDB" id="A0A2P6MSV2"/>
<sequence>MPSALPRPTLKRSISARSPAKMNVPPPTATLREKSNLEEKKKPTNAKKMATTMSAAEFKVARVTSVAKKEEISVKPAVSKIVKPNTVTKAPATVKKTAAPALKIAPRTVERAASTVFTTPSTTSQNVSPQTPLQAAPHSPLSKKPRVSLTKTATESILKAQKRRSSIGNRRSSVYQSSPPDSEWEKKFLNELENGGTGGIGVSKNSKMHSPNEKENERPRNPWSPIRKSRGMTFEESVISCTKKSTQ</sequence>
<keyword evidence="3" id="KW-1185">Reference proteome</keyword>
<feature type="compositionally biased region" description="Basic and acidic residues" evidence="1">
    <location>
        <begin position="210"/>
        <end position="220"/>
    </location>
</feature>
<gene>
    <name evidence="2" type="ORF">PROFUN_06635</name>
</gene>
<feature type="compositionally biased region" description="Polar residues" evidence="1">
    <location>
        <begin position="117"/>
        <end position="133"/>
    </location>
</feature>